<dbReference type="GO" id="GO:0046983">
    <property type="term" value="F:protein dimerization activity"/>
    <property type="evidence" value="ECO:0007669"/>
    <property type="project" value="InterPro"/>
</dbReference>
<reference evidence="7" key="1">
    <citation type="journal article" date="2019" name="bioRxiv">
        <title>The Genome of the Zebra Mussel, Dreissena polymorpha: A Resource for Invasive Species Research.</title>
        <authorList>
            <person name="McCartney M.A."/>
            <person name="Auch B."/>
            <person name="Kono T."/>
            <person name="Mallez S."/>
            <person name="Zhang Y."/>
            <person name="Obille A."/>
            <person name="Becker A."/>
            <person name="Abrahante J.E."/>
            <person name="Garbe J."/>
            <person name="Badalamenti J.P."/>
            <person name="Herman A."/>
            <person name="Mangelson H."/>
            <person name="Liachko I."/>
            <person name="Sullivan S."/>
            <person name="Sone E.D."/>
            <person name="Koren S."/>
            <person name="Silverstein K.A.T."/>
            <person name="Beckman K.B."/>
            <person name="Gohl D.M."/>
        </authorList>
    </citation>
    <scope>NUCLEOTIDE SEQUENCE</scope>
    <source>
        <strain evidence="7">Duluth1</strain>
        <tissue evidence="7">Whole animal</tissue>
    </source>
</reference>
<keyword evidence="8" id="KW-1185">Reference proteome</keyword>
<dbReference type="Proteomes" id="UP000828390">
    <property type="component" value="Unassembled WGS sequence"/>
</dbReference>
<gene>
    <name evidence="7" type="ORF">DPMN_100670</name>
</gene>
<sequence length="91" mass="10350">MVDELQCYINEKLVNDMVPLQRWRGNESRFPKVAVVARRVPATSVPSERVFSSNGLMLSKIRNILSSGIVDAIIFLNKNRINFIDVDEDEA</sequence>
<evidence type="ECO:0000256" key="3">
    <source>
        <dbReference type="ARBA" id="ARBA00022771"/>
    </source>
</evidence>
<dbReference type="AlphaFoldDB" id="A0A9D4LHG9"/>
<evidence type="ECO:0000256" key="2">
    <source>
        <dbReference type="ARBA" id="ARBA00022723"/>
    </source>
</evidence>
<dbReference type="EMBL" id="JAIWYP010000003">
    <property type="protein sequence ID" value="KAH3858051.1"/>
    <property type="molecule type" value="Genomic_DNA"/>
</dbReference>
<evidence type="ECO:0000256" key="1">
    <source>
        <dbReference type="ARBA" id="ARBA00004123"/>
    </source>
</evidence>
<dbReference type="InterPro" id="IPR008906">
    <property type="entry name" value="HATC_C_dom"/>
</dbReference>
<evidence type="ECO:0000256" key="5">
    <source>
        <dbReference type="ARBA" id="ARBA00023242"/>
    </source>
</evidence>
<evidence type="ECO:0000313" key="8">
    <source>
        <dbReference type="Proteomes" id="UP000828390"/>
    </source>
</evidence>
<keyword evidence="4" id="KW-0862">Zinc</keyword>
<evidence type="ECO:0000259" key="6">
    <source>
        <dbReference type="Pfam" id="PF05699"/>
    </source>
</evidence>
<dbReference type="PANTHER" id="PTHR46481:SF10">
    <property type="entry name" value="ZINC FINGER BED DOMAIN-CONTAINING PROTEIN 39"/>
    <property type="match status" value="1"/>
</dbReference>
<name>A0A9D4LHG9_DREPO</name>
<dbReference type="GO" id="GO:0008270">
    <property type="term" value="F:zinc ion binding"/>
    <property type="evidence" value="ECO:0007669"/>
    <property type="project" value="UniProtKB-KW"/>
</dbReference>
<organism evidence="7 8">
    <name type="scientific">Dreissena polymorpha</name>
    <name type="common">Zebra mussel</name>
    <name type="synonym">Mytilus polymorpha</name>
    <dbReference type="NCBI Taxonomy" id="45954"/>
    <lineage>
        <taxon>Eukaryota</taxon>
        <taxon>Metazoa</taxon>
        <taxon>Spiralia</taxon>
        <taxon>Lophotrochozoa</taxon>
        <taxon>Mollusca</taxon>
        <taxon>Bivalvia</taxon>
        <taxon>Autobranchia</taxon>
        <taxon>Heteroconchia</taxon>
        <taxon>Euheterodonta</taxon>
        <taxon>Imparidentia</taxon>
        <taxon>Neoheterodontei</taxon>
        <taxon>Myida</taxon>
        <taxon>Dreissenoidea</taxon>
        <taxon>Dreissenidae</taxon>
        <taxon>Dreissena</taxon>
    </lineage>
</organism>
<comment type="subcellular location">
    <subcellularLocation>
        <location evidence="1">Nucleus</location>
    </subcellularLocation>
</comment>
<keyword evidence="2" id="KW-0479">Metal-binding</keyword>
<keyword evidence="5" id="KW-0539">Nucleus</keyword>
<reference evidence="7" key="2">
    <citation type="submission" date="2020-11" db="EMBL/GenBank/DDBJ databases">
        <authorList>
            <person name="McCartney M.A."/>
            <person name="Auch B."/>
            <person name="Kono T."/>
            <person name="Mallez S."/>
            <person name="Becker A."/>
            <person name="Gohl D.M."/>
            <person name="Silverstein K.A.T."/>
            <person name="Koren S."/>
            <person name="Bechman K.B."/>
            <person name="Herman A."/>
            <person name="Abrahante J.E."/>
            <person name="Garbe J."/>
        </authorList>
    </citation>
    <scope>NUCLEOTIDE SEQUENCE</scope>
    <source>
        <strain evidence="7">Duluth1</strain>
        <tissue evidence="7">Whole animal</tissue>
    </source>
</reference>
<dbReference type="PANTHER" id="PTHR46481">
    <property type="entry name" value="ZINC FINGER BED DOMAIN-CONTAINING PROTEIN 4"/>
    <property type="match status" value="1"/>
</dbReference>
<dbReference type="GO" id="GO:0005634">
    <property type="term" value="C:nucleus"/>
    <property type="evidence" value="ECO:0007669"/>
    <property type="project" value="UniProtKB-SubCell"/>
</dbReference>
<keyword evidence="3" id="KW-0863">Zinc-finger</keyword>
<evidence type="ECO:0000256" key="4">
    <source>
        <dbReference type="ARBA" id="ARBA00022833"/>
    </source>
</evidence>
<dbReference type="InterPro" id="IPR012337">
    <property type="entry name" value="RNaseH-like_sf"/>
</dbReference>
<proteinExistence type="predicted"/>
<feature type="domain" description="HAT C-terminal dimerisation" evidence="6">
    <location>
        <begin position="4"/>
        <end position="79"/>
    </location>
</feature>
<dbReference type="SUPFAM" id="SSF53098">
    <property type="entry name" value="Ribonuclease H-like"/>
    <property type="match status" value="1"/>
</dbReference>
<comment type="caution">
    <text evidence="7">The sequence shown here is derived from an EMBL/GenBank/DDBJ whole genome shotgun (WGS) entry which is preliminary data.</text>
</comment>
<dbReference type="InterPro" id="IPR052035">
    <property type="entry name" value="ZnF_BED_domain_contain"/>
</dbReference>
<evidence type="ECO:0000313" key="7">
    <source>
        <dbReference type="EMBL" id="KAH3858051.1"/>
    </source>
</evidence>
<accession>A0A9D4LHG9</accession>
<protein>
    <recommendedName>
        <fullName evidence="6">HAT C-terminal dimerisation domain-containing protein</fullName>
    </recommendedName>
</protein>
<dbReference type="Pfam" id="PF05699">
    <property type="entry name" value="Dimer_Tnp_hAT"/>
    <property type="match status" value="1"/>
</dbReference>